<evidence type="ECO:0000313" key="4">
    <source>
        <dbReference type="Proteomes" id="UP000693981"/>
    </source>
</evidence>
<evidence type="ECO:0000256" key="1">
    <source>
        <dbReference type="SAM" id="MobiDB-lite"/>
    </source>
</evidence>
<reference evidence="3" key="1">
    <citation type="submission" date="2021-02" db="EMBL/GenBank/DDBJ databases">
        <authorList>
            <person name="Palmer J.M."/>
        </authorList>
    </citation>
    <scope>NUCLEOTIDE SEQUENCE</scope>
    <source>
        <strain evidence="3">SCRP23</strain>
    </source>
</reference>
<feature type="compositionally biased region" description="Basic and acidic residues" evidence="1">
    <location>
        <begin position="76"/>
        <end position="85"/>
    </location>
</feature>
<feature type="signal peptide" evidence="2">
    <location>
        <begin position="1"/>
        <end position="24"/>
    </location>
</feature>
<accession>A0A8T1XAR9</accession>
<dbReference type="Proteomes" id="UP000693981">
    <property type="component" value="Unassembled WGS sequence"/>
</dbReference>
<organism evidence="3 4">
    <name type="scientific">Phytophthora boehmeriae</name>
    <dbReference type="NCBI Taxonomy" id="109152"/>
    <lineage>
        <taxon>Eukaryota</taxon>
        <taxon>Sar</taxon>
        <taxon>Stramenopiles</taxon>
        <taxon>Oomycota</taxon>
        <taxon>Peronosporomycetes</taxon>
        <taxon>Peronosporales</taxon>
        <taxon>Peronosporaceae</taxon>
        <taxon>Phytophthora</taxon>
    </lineage>
</organism>
<feature type="compositionally biased region" description="Polar residues" evidence="1">
    <location>
        <begin position="60"/>
        <end position="75"/>
    </location>
</feature>
<evidence type="ECO:0000313" key="3">
    <source>
        <dbReference type="EMBL" id="KAG7401408.1"/>
    </source>
</evidence>
<keyword evidence="4" id="KW-1185">Reference proteome</keyword>
<feature type="compositionally biased region" description="Basic residues" evidence="1">
    <location>
        <begin position="114"/>
        <end position="129"/>
    </location>
</feature>
<comment type="caution">
    <text evidence="3">The sequence shown here is derived from an EMBL/GenBank/DDBJ whole genome shotgun (WGS) entry which is preliminary data.</text>
</comment>
<dbReference type="EMBL" id="JAGDFL010000013">
    <property type="protein sequence ID" value="KAG7401408.1"/>
    <property type="molecule type" value="Genomic_DNA"/>
</dbReference>
<evidence type="ECO:0000256" key="2">
    <source>
        <dbReference type="SAM" id="SignalP"/>
    </source>
</evidence>
<feature type="region of interest" description="Disordered" evidence="1">
    <location>
        <begin position="60"/>
        <end position="129"/>
    </location>
</feature>
<feature type="chain" id="PRO_5035786447" description="RxLR effector protein" evidence="2">
    <location>
        <begin position="25"/>
        <end position="129"/>
    </location>
</feature>
<protein>
    <recommendedName>
        <fullName evidence="5">RxLR effector protein</fullName>
    </recommendedName>
</protein>
<proteinExistence type="predicted"/>
<dbReference type="AlphaFoldDB" id="A0A8T1XAR9"/>
<keyword evidence="2" id="KW-0732">Signal</keyword>
<evidence type="ECO:0008006" key="5">
    <source>
        <dbReference type="Google" id="ProtNLM"/>
    </source>
</evidence>
<gene>
    <name evidence="3" type="ORF">PHYBOEH_001400</name>
</gene>
<name>A0A8T1XAR9_9STRA</name>
<sequence length="129" mass="14217">MSDAEDVCGCLACAVLCGVCCVAAAEEDKRERERAEIAAQQLKNPNVVLVNPVAVATPFSQQKEAQMQTPPTQKEFQAHDVRTETTQEETEAILESPVKSKKKKTKRGKDGGSHKRKTGSKHRREPPPY</sequence>